<protein>
    <submittedName>
        <fullName evidence="1">Uncharacterized protein</fullName>
    </submittedName>
</protein>
<name>A0A6M3QTE8_9VIRU</name>
<gene>
    <name evidence="1" type="primary">ORFX</name>
</gene>
<sequence length="55" mass="6894">MILMLTWLIYRRKKMSGKRSPPACKKKRRWSIHGESHEWRLYFLKRWTTPHLLIQ</sequence>
<organism evidence="1">
    <name type="scientific">Cacao swollen shoot virus</name>
    <dbReference type="NCBI Taxonomy" id="31559"/>
    <lineage>
        <taxon>Viruses</taxon>
        <taxon>Riboviria</taxon>
        <taxon>Pararnavirae</taxon>
        <taxon>Artverviricota</taxon>
        <taxon>Revtraviricetes</taxon>
        <taxon>Ortervirales</taxon>
        <taxon>Caulimoviridae</taxon>
        <taxon>Badnavirus</taxon>
        <taxon>Badnavirus etainflatheobromae</taxon>
    </lineage>
</organism>
<dbReference type="EMBL" id="MN433938">
    <property type="protein sequence ID" value="QJC63499.1"/>
    <property type="molecule type" value="Genomic_DNA"/>
</dbReference>
<evidence type="ECO:0000313" key="1">
    <source>
        <dbReference type="EMBL" id="QJC63499.1"/>
    </source>
</evidence>
<accession>A0A6M3QTE8</accession>
<proteinExistence type="predicted"/>
<reference evidence="1" key="1">
    <citation type="journal article" date="2020" name="Viruses">
        <title>A Complex of Badnavirus Species Infecting Cacao Reveals Mixed Infections, Extensive Genomic Variability, and Interspecific Recombination.</title>
        <authorList>
            <person name="Ramos-Sobrinho R."/>
            <person name="Chingandu N."/>
            <person name="A Gutierrez O."/>
            <person name="Marelli J.P."/>
            <person name="K Brown J."/>
        </authorList>
    </citation>
    <scope>NUCLEOTIDE SEQUENCE</scope>
    <source>
        <strain evidence="1">Buyo15</strain>
    </source>
</reference>